<protein>
    <submittedName>
        <fullName evidence="3">Membrane-associated protein, putative</fullName>
    </submittedName>
</protein>
<reference evidence="4" key="1">
    <citation type="submission" date="2015-09" db="EMBL/GenBank/DDBJ databases">
        <authorList>
            <consortium name="Pathogen Informatics"/>
        </authorList>
    </citation>
    <scope>NUCLEOTIDE SEQUENCE [LARGE SCALE GENOMIC DNA]</scope>
    <source>
        <strain evidence="4">Lake Konstanz</strain>
    </source>
</reference>
<evidence type="ECO:0000313" key="3">
    <source>
        <dbReference type="EMBL" id="CUG19703.1"/>
    </source>
</evidence>
<feature type="region of interest" description="Disordered" evidence="1">
    <location>
        <begin position="39"/>
        <end position="59"/>
    </location>
</feature>
<feature type="transmembrane region" description="Helical" evidence="2">
    <location>
        <begin position="159"/>
        <end position="180"/>
    </location>
</feature>
<keyword evidence="2" id="KW-1133">Transmembrane helix</keyword>
<dbReference type="Proteomes" id="UP000051952">
    <property type="component" value="Unassembled WGS sequence"/>
</dbReference>
<keyword evidence="2" id="KW-0812">Transmembrane</keyword>
<gene>
    <name evidence="3" type="ORF">BSAL_75625</name>
</gene>
<evidence type="ECO:0000256" key="1">
    <source>
        <dbReference type="SAM" id="MobiDB-lite"/>
    </source>
</evidence>
<feature type="compositionally biased region" description="Basic residues" evidence="1">
    <location>
        <begin position="44"/>
        <end position="59"/>
    </location>
</feature>
<dbReference type="EMBL" id="CYKH01000695">
    <property type="protein sequence ID" value="CUG19703.1"/>
    <property type="molecule type" value="Genomic_DNA"/>
</dbReference>
<accession>A0A0S4IZ38</accession>
<keyword evidence="2" id="KW-0472">Membrane</keyword>
<proteinExistence type="predicted"/>
<keyword evidence="4" id="KW-1185">Reference proteome</keyword>
<name>A0A0S4IZ38_BODSA</name>
<dbReference type="VEuPathDB" id="TriTrypDB:BSAL_75625"/>
<sequence>MSAAVSPATVVMGVFVGVLWLVPWGFAVKGVLFGKCPRPSSVPKTRRKKELQSSRRHHHAAPWKRAIMALLELKEHVLLSQGAVGRDSYEAMDLCSKHSAPSGFGTSTWNLALLLGILTGLTLATTNPCEVNTLGWIVAAVGAAEVLTATYFQPYSARIDILVLWCVNGLSVLSEVIAMASTNDAGQSASSAFGLIAAAIQLLAMLILGIDVVASGRMHRAVVIAEADEERISTVLAVSTSSSSWSGTNKPRRTPSPEVVPWVSVEEDKQQPKRREHRRTTKARNEFSDNLAAIILTICNSNTATGLQEQP</sequence>
<organism evidence="3 4">
    <name type="scientific">Bodo saltans</name>
    <name type="common">Flagellated protozoan</name>
    <dbReference type="NCBI Taxonomy" id="75058"/>
    <lineage>
        <taxon>Eukaryota</taxon>
        <taxon>Discoba</taxon>
        <taxon>Euglenozoa</taxon>
        <taxon>Kinetoplastea</taxon>
        <taxon>Metakinetoplastina</taxon>
        <taxon>Eubodonida</taxon>
        <taxon>Bodonidae</taxon>
        <taxon>Bodo</taxon>
    </lineage>
</organism>
<feature type="transmembrane region" description="Helical" evidence="2">
    <location>
        <begin position="107"/>
        <end position="127"/>
    </location>
</feature>
<feature type="transmembrane region" description="Helical" evidence="2">
    <location>
        <begin position="6"/>
        <end position="28"/>
    </location>
</feature>
<evidence type="ECO:0000256" key="2">
    <source>
        <dbReference type="SAM" id="Phobius"/>
    </source>
</evidence>
<evidence type="ECO:0000313" key="4">
    <source>
        <dbReference type="Proteomes" id="UP000051952"/>
    </source>
</evidence>
<feature type="transmembrane region" description="Helical" evidence="2">
    <location>
        <begin position="192"/>
        <end position="214"/>
    </location>
</feature>
<feature type="transmembrane region" description="Helical" evidence="2">
    <location>
        <begin position="133"/>
        <end position="152"/>
    </location>
</feature>
<dbReference type="AlphaFoldDB" id="A0A0S4IZ38"/>